<reference evidence="2" key="3">
    <citation type="submission" date="2025-08" db="UniProtKB">
        <authorList>
            <consortium name="Ensembl"/>
        </authorList>
    </citation>
    <scope>IDENTIFICATION</scope>
</reference>
<sequence>MMGSVGVGGHNLGFGPTVPPELRKLQLEKVHSCFKVAILLFSVMIVVMGFVSVVLGITVTVFIKTNEPYPRFPITGAGIWAGLVTIGVGAVGVISGHKNANADQLKTLMVFTVIAVPCLIVQAVFAGMWATSENSAISGISYGLLGLAAFSLFCFIFVITYGSSLAFCIMPEMEGKTPCCYCDIQTQMNHQDIQKIQQYYQNQNATGIPAQSQATNFQSEYWTKQTSVPITNPPPYPT</sequence>
<feature type="transmembrane region" description="Helical" evidence="1">
    <location>
        <begin position="108"/>
        <end position="130"/>
    </location>
</feature>
<evidence type="ECO:0000256" key="1">
    <source>
        <dbReference type="SAM" id="Phobius"/>
    </source>
</evidence>
<keyword evidence="3" id="KW-1185">Reference proteome</keyword>
<evidence type="ECO:0000313" key="2">
    <source>
        <dbReference type="Ensembl" id="ENSCINP00000007231.3"/>
    </source>
</evidence>
<dbReference type="Ensembl" id="ENSCINT00000007231.3">
    <property type="protein sequence ID" value="ENSCINP00000007231.3"/>
    <property type="gene ID" value="ENSCING00000003515.3"/>
</dbReference>
<proteinExistence type="predicted"/>
<reference evidence="2" key="4">
    <citation type="submission" date="2025-09" db="UniProtKB">
        <authorList>
            <consortium name="Ensembl"/>
        </authorList>
    </citation>
    <scope>IDENTIFICATION</scope>
</reference>
<keyword evidence="1" id="KW-0812">Transmembrane</keyword>
<reference evidence="2" key="2">
    <citation type="journal article" date="2008" name="Genome Biol.">
        <title>Improved genome assembly and evidence-based global gene model set for the chordate Ciona intestinalis: new insight into intron and operon populations.</title>
        <authorList>
            <person name="Satou Y."/>
            <person name="Mineta K."/>
            <person name="Ogasawara M."/>
            <person name="Sasakura Y."/>
            <person name="Shoguchi E."/>
            <person name="Ueno K."/>
            <person name="Yamada L."/>
            <person name="Matsumoto J."/>
            <person name="Wasserscheid J."/>
            <person name="Dewar K."/>
            <person name="Wiley G.B."/>
            <person name="Macmil S.L."/>
            <person name="Roe B.A."/>
            <person name="Zeller R.W."/>
            <person name="Hastings K.E."/>
            <person name="Lemaire P."/>
            <person name="Lindquist E."/>
            <person name="Endo T."/>
            <person name="Hotta K."/>
            <person name="Inaba K."/>
        </authorList>
    </citation>
    <scope>NUCLEOTIDE SEQUENCE [LARGE SCALE GENOMIC DNA]</scope>
    <source>
        <strain evidence="2">wild type</strain>
    </source>
</reference>
<dbReference type="OMA" id="MWATSEN"/>
<feature type="transmembrane region" description="Helical" evidence="1">
    <location>
        <begin position="33"/>
        <end position="57"/>
    </location>
</feature>
<dbReference type="EMBL" id="EAAA01000332">
    <property type="status" value="NOT_ANNOTATED_CDS"/>
    <property type="molecule type" value="Genomic_DNA"/>
</dbReference>
<accession>F7BH75</accession>
<protein>
    <submittedName>
        <fullName evidence="2">Uncharacterized LOC100185785</fullName>
    </submittedName>
</protein>
<dbReference type="RefSeq" id="XP_002122856.1">
    <property type="nucleotide sequence ID" value="XM_002122820.4"/>
</dbReference>
<dbReference type="KEGG" id="cin:100185785"/>
<feature type="transmembrane region" description="Helical" evidence="1">
    <location>
        <begin position="77"/>
        <end position="96"/>
    </location>
</feature>
<dbReference type="AlphaFoldDB" id="F7BH75"/>
<evidence type="ECO:0000313" key="3">
    <source>
        <dbReference type="Proteomes" id="UP000008144"/>
    </source>
</evidence>
<dbReference type="GeneTree" id="ENSGT00530000066353"/>
<dbReference type="GeneID" id="100185785"/>
<keyword evidence="1" id="KW-0472">Membrane</keyword>
<reference evidence="3" key="1">
    <citation type="journal article" date="2002" name="Science">
        <title>The draft genome of Ciona intestinalis: insights into chordate and vertebrate origins.</title>
        <authorList>
            <person name="Dehal P."/>
            <person name="Satou Y."/>
            <person name="Campbell R.K."/>
            <person name="Chapman J."/>
            <person name="Degnan B."/>
            <person name="De Tomaso A."/>
            <person name="Davidson B."/>
            <person name="Di Gregorio A."/>
            <person name="Gelpke M."/>
            <person name="Goodstein D.M."/>
            <person name="Harafuji N."/>
            <person name="Hastings K.E."/>
            <person name="Ho I."/>
            <person name="Hotta K."/>
            <person name="Huang W."/>
            <person name="Kawashima T."/>
            <person name="Lemaire P."/>
            <person name="Martinez D."/>
            <person name="Meinertzhagen I.A."/>
            <person name="Necula S."/>
            <person name="Nonaka M."/>
            <person name="Putnam N."/>
            <person name="Rash S."/>
            <person name="Saiga H."/>
            <person name="Satake M."/>
            <person name="Terry A."/>
            <person name="Yamada L."/>
            <person name="Wang H.G."/>
            <person name="Awazu S."/>
            <person name="Azumi K."/>
            <person name="Boore J."/>
            <person name="Branno M."/>
            <person name="Chin-Bow S."/>
            <person name="DeSantis R."/>
            <person name="Doyle S."/>
            <person name="Francino P."/>
            <person name="Keys D.N."/>
            <person name="Haga S."/>
            <person name="Hayashi H."/>
            <person name="Hino K."/>
            <person name="Imai K.S."/>
            <person name="Inaba K."/>
            <person name="Kano S."/>
            <person name="Kobayashi K."/>
            <person name="Kobayashi M."/>
            <person name="Lee B.I."/>
            <person name="Makabe K.W."/>
            <person name="Manohar C."/>
            <person name="Matassi G."/>
            <person name="Medina M."/>
            <person name="Mochizuki Y."/>
            <person name="Mount S."/>
            <person name="Morishita T."/>
            <person name="Miura S."/>
            <person name="Nakayama A."/>
            <person name="Nishizaka S."/>
            <person name="Nomoto H."/>
            <person name="Ohta F."/>
            <person name="Oishi K."/>
            <person name="Rigoutsos I."/>
            <person name="Sano M."/>
            <person name="Sasaki A."/>
            <person name="Sasakura Y."/>
            <person name="Shoguchi E."/>
            <person name="Shin-i T."/>
            <person name="Spagnuolo A."/>
            <person name="Stainier D."/>
            <person name="Suzuki M.M."/>
            <person name="Tassy O."/>
            <person name="Takatori N."/>
            <person name="Tokuoka M."/>
            <person name="Yagi K."/>
            <person name="Yoshizaki F."/>
            <person name="Wada S."/>
            <person name="Zhang C."/>
            <person name="Hyatt P.D."/>
            <person name="Larimer F."/>
            <person name="Detter C."/>
            <person name="Doggett N."/>
            <person name="Glavina T."/>
            <person name="Hawkins T."/>
            <person name="Richardson P."/>
            <person name="Lucas S."/>
            <person name="Kohara Y."/>
            <person name="Levine M."/>
            <person name="Satoh N."/>
            <person name="Rokhsar D.S."/>
        </authorList>
    </citation>
    <scope>NUCLEOTIDE SEQUENCE [LARGE SCALE GENOMIC DNA]</scope>
</reference>
<gene>
    <name evidence="2" type="primary">LOC100185785</name>
</gene>
<dbReference type="InParanoid" id="F7BH75"/>
<dbReference type="HOGENOM" id="CLU_1165465_0_0_1"/>
<name>F7BH75_CIOIN</name>
<feature type="transmembrane region" description="Helical" evidence="1">
    <location>
        <begin position="142"/>
        <end position="167"/>
    </location>
</feature>
<accession>A0A1W2W854</accession>
<keyword evidence="1" id="KW-1133">Transmembrane helix</keyword>
<organism evidence="2 3">
    <name type="scientific">Ciona intestinalis</name>
    <name type="common">Transparent sea squirt</name>
    <name type="synonym">Ascidia intestinalis</name>
    <dbReference type="NCBI Taxonomy" id="7719"/>
    <lineage>
        <taxon>Eukaryota</taxon>
        <taxon>Metazoa</taxon>
        <taxon>Chordata</taxon>
        <taxon>Tunicata</taxon>
        <taxon>Ascidiacea</taxon>
        <taxon>Phlebobranchia</taxon>
        <taxon>Cionidae</taxon>
        <taxon>Ciona</taxon>
    </lineage>
</organism>
<dbReference type="Proteomes" id="UP000008144">
    <property type="component" value="Chromosome 1"/>
</dbReference>